<keyword evidence="3" id="KW-1185">Reference proteome</keyword>
<reference evidence="2" key="1">
    <citation type="submission" date="2021-01" db="EMBL/GenBank/DDBJ databases">
        <title>Whole genome shotgun sequence of Planosporangium flavigriseum NBRC 105377.</title>
        <authorList>
            <person name="Komaki H."/>
            <person name="Tamura T."/>
        </authorList>
    </citation>
    <scope>NUCLEOTIDE SEQUENCE</scope>
    <source>
        <strain evidence="2">NBRC 105377</strain>
    </source>
</reference>
<evidence type="ECO:0000313" key="3">
    <source>
        <dbReference type="Proteomes" id="UP000653674"/>
    </source>
</evidence>
<comment type="caution">
    <text evidence="2">The sequence shown here is derived from an EMBL/GenBank/DDBJ whole genome shotgun (WGS) entry which is preliminary data.</text>
</comment>
<evidence type="ECO:0000256" key="1">
    <source>
        <dbReference type="SAM" id="MobiDB-lite"/>
    </source>
</evidence>
<dbReference type="EMBL" id="BONU01000021">
    <property type="protein sequence ID" value="GIG74713.1"/>
    <property type="molecule type" value="Genomic_DNA"/>
</dbReference>
<dbReference type="AlphaFoldDB" id="A0A8J3LQC7"/>
<name>A0A8J3LQC7_9ACTN</name>
<sequence length="129" mass="13711">MPSMKACHFAPVAPLHVQPVGPYATPGDCADVLADALRGVALGGYDELICVWLVQRLDLSTLRVLVSLLERVRQAGNREAAATVLPDRHPQPPNRHADGGAAPLPRRNDRHGRYDGPGFTAGNSGPGFS</sequence>
<gene>
    <name evidence="2" type="ORF">Pfl04_31170</name>
</gene>
<feature type="region of interest" description="Disordered" evidence="1">
    <location>
        <begin position="78"/>
        <end position="129"/>
    </location>
</feature>
<proteinExistence type="predicted"/>
<feature type="compositionally biased region" description="Basic and acidic residues" evidence="1">
    <location>
        <begin position="86"/>
        <end position="98"/>
    </location>
</feature>
<accession>A0A8J3LQC7</accession>
<evidence type="ECO:0000313" key="2">
    <source>
        <dbReference type="EMBL" id="GIG74713.1"/>
    </source>
</evidence>
<dbReference type="Proteomes" id="UP000653674">
    <property type="component" value="Unassembled WGS sequence"/>
</dbReference>
<organism evidence="2 3">
    <name type="scientific">Planosporangium flavigriseum</name>
    <dbReference type="NCBI Taxonomy" id="373681"/>
    <lineage>
        <taxon>Bacteria</taxon>
        <taxon>Bacillati</taxon>
        <taxon>Actinomycetota</taxon>
        <taxon>Actinomycetes</taxon>
        <taxon>Micromonosporales</taxon>
        <taxon>Micromonosporaceae</taxon>
        <taxon>Planosporangium</taxon>
    </lineage>
</organism>
<protein>
    <submittedName>
        <fullName evidence="2">Uncharacterized protein</fullName>
    </submittedName>
</protein>